<dbReference type="CDD" id="cd00833">
    <property type="entry name" value="PKS"/>
    <property type="match status" value="1"/>
</dbReference>
<name>A2SXI7_9HYPO</name>
<dbReference type="InterPro" id="IPR020841">
    <property type="entry name" value="PKS_Beta-ketoAc_synthase_dom"/>
</dbReference>
<feature type="domain" description="Ketosynthase family 3 (KS3)" evidence="3">
    <location>
        <begin position="1"/>
        <end position="121"/>
    </location>
</feature>
<evidence type="ECO:0000313" key="4">
    <source>
        <dbReference type="EMBL" id="ABC94944.1"/>
    </source>
</evidence>
<sequence>EGHGTGTPVGDPIEVRAVKNAMNETRSREQPLILGAIKTNIGHSEAASGIFAVIKAALATETGLIPGVHGFKNLNPNIKADEWNVKISTDLRPWPKGFASRRASVSSFGYGGTNGHVILEATETFVPWYQHAIPKALADTPRAATRPLLLTMSAHSDSTLKANINAHQQVADRYNLIDLAYTLNSRRTRFEQRAFTVATEDNVTTAFDLNQFTFGSAGSKGGLGFVFSGHGAQW</sequence>
<dbReference type="GO" id="GO:0044550">
    <property type="term" value="P:secondary metabolite biosynthetic process"/>
    <property type="evidence" value="ECO:0007669"/>
    <property type="project" value="TreeGrafter"/>
</dbReference>
<dbReference type="GO" id="GO:0004312">
    <property type="term" value="F:fatty acid synthase activity"/>
    <property type="evidence" value="ECO:0007669"/>
    <property type="project" value="TreeGrafter"/>
</dbReference>
<dbReference type="Pfam" id="PF16197">
    <property type="entry name" value="KAsynt_C_assoc"/>
    <property type="match status" value="1"/>
</dbReference>
<evidence type="ECO:0000256" key="2">
    <source>
        <dbReference type="ARBA" id="ARBA00022553"/>
    </source>
</evidence>
<dbReference type="InterPro" id="IPR001227">
    <property type="entry name" value="Ac_transferase_dom_sf"/>
</dbReference>
<reference evidence="4" key="1">
    <citation type="submission" date="2006-01" db="EMBL/GenBank/DDBJ databases">
        <title>Diversity of polyketide synthase genes in fungi isolated in Thailand.</title>
        <authorList>
            <person name="Sengpanich N."/>
            <person name="Amnuaykanjanasin A."/>
        </authorList>
    </citation>
    <scope>NUCLEOTIDE SEQUENCE</scope>
</reference>
<dbReference type="PANTHER" id="PTHR43775:SF50">
    <property type="entry name" value="HIGHLY REDUCING POLYKETIDE SYNTHASE SRDA"/>
    <property type="match status" value="1"/>
</dbReference>
<dbReference type="InterPro" id="IPR014031">
    <property type="entry name" value="Ketoacyl_synth_C"/>
</dbReference>
<dbReference type="Gene3D" id="3.40.47.10">
    <property type="match status" value="1"/>
</dbReference>
<dbReference type="Pfam" id="PF02801">
    <property type="entry name" value="Ketoacyl-synt_C"/>
    <property type="match status" value="1"/>
</dbReference>
<keyword evidence="2" id="KW-0597">Phosphoprotein</keyword>
<accession>A2SXI7</accession>
<evidence type="ECO:0000256" key="1">
    <source>
        <dbReference type="ARBA" id="ARBA00022450"/>
    </source>
</evidence>
<dbReference type="Gene3D" id="3.30.70.3290">
    <property type="match status" value="1"/>
</dbReference>
<dbReference type="PROSITE" id="PS52004">
    <property type="entry name" value="KS3_2"/>
    <property type="match status" value="1"/>
</dbReference>
<dbReference type="AlphaFoldDB" id="A2SXI7"/>
<dbReference type="GO" id="GO:0006633">
    <property type="term" value="P:fatty acid biosynthetic process"/>
    <property type="evidence" value="ECO:0007669"/>
    <property type="project" value="TreeGrafter"/>
</dbReference>
<dbReference type="PANTHER" id="PTHR43775">
    <property type="entry name" value="FATTY ACID SYNTHASE"/>
    <property type="match status" value="1"/>
</dbReference>
<keyword evidence="1" id="KW-0596">Phosphopantetheine</keyword>
<dbReference type="SUPFAM" id="SSF53901">
    <property type="entry name" value="Thiolase-like"/>
    <property type="match status" value="1"/>
</dbReference>
<dbReference type="InterPro" id="IPR050091">
    <property type="entry name" value="PKS_NRPS_Biosynth_Enz"/>
</dbReference>
<feature type="non-terminal residue" evidence="4">
    <location>
        <position position="1"/>
    </location>
</feature>
<protein>
    <submittedName>
        <fullName evidence="4">Polyketide synthase</fullName>
    </submittedName>
</protein>
<dbReference type="SMART" id="SM00825">
    <property type="entry name" value="PKS_KS"/>
    <property type="match status" value="1"/>
</dbReference>
<dbReference type="EMBL" id="DQ364657">
    <property type="protein sequence ID" value="ABC94944.1"/>
    <property type="molecule type" value="Genomic_DNA"/>
</dbReference>
<proteinExistence type="predicted"/>
<evidence type="ECO:0000259" key="3">
    <source>
        <dbReference type="PROSITE" id="PS52004"/>
    </source>
</evidence>
<dbReference type="InterPro" id="IPR016039">
    <property type="entry name" value="Thiolase-like"/>
</dbReference>
<dbReference type="InterPro" id="IPR032821">
    <property type="entry name" value="PKS_assoc"/>
</dbReference>
<organism evidence="4">
    <name type="scientific">Akanthomyces tuberculatus</name>
    <dbReference type="NCBI Taxonomy" id="72229"/>
    <lineage>
        <taxon>Eukaryota</taxon>
        <taxon>Fungi</taxon>
        <taxon>Dikarya</taxon>
        <taxon>Ascomycota</taxon>
        <taxon>Pezizomycotina</taxon>
        <taxon>Sordariomycetes</taxon>
        <taxon>Hypocreomycetidae</taxon>
        <taxon>Hypocreales</taxon>
        <taxon>Cordycipitaceae</taxon>
        <taxon>Akanthomyces</taxon>
    </lineage>
</organism>
<feature type="non-terminal residue" evidence="4">
    <location>
        <position position="234"/>
    </location>
</feature>
<dbReference type="Gene3D" id="3.40.366.10">
    <property type="entry name" value="Malonyl-Coenzyme A Acyl Carrier Protein, domain 2"/>
    <property type="match status" value="1"/>
</dbReference>